<organism evidence="2">
    <name type="scientific">Anopheles aquasalis</name>
    <name type="common">Malaria mosquito</name>
    <dbReference type="NCBI Taxonomy" id="42839"/>
    <lineage>
        <taxon>Eukaryota</taxon>
        <taxon>Metazoa</taxon>
        <taxon>Ecdysozoa</taxon>
        <taxon>Arthropoda</taxon>
        <taxon>Hexapoda</taxon>
        <taxon>Insecta</taxon>
        <taxon>Pterygota</taxon>
        <taxon>Neoptera</taxon>
        <taxon>Endopterygota</taxon>
        <taxon>Diptera</taxon>
        <taxon>Nematocera</taxon>
        <taxon>Culicoidea</taxon>
        <taxon>Culicidae</taxon>
        <taxon>Anophelinae</taxon>
        <taxon>Anopheles</taxon>
    </lineage>
</organism>
<reference evidence="2" key="1">
    <citation type="submission" date="2013-07" db="EMBL/GenBank/DDBJ databases">
        <title>Transcriptome sequencing and developmental regulation of gene expression in Anopheles aquasalis.</title>
        <authorList>
            <consortium name="Brazilian Malaria Network (MCT/CNPq/MS/SCTIE/DECIT/PRONEX 555648/2009-5) and Research Network on Bioactive Molecules from Arthropod Vectors (NAP-MOBIARVE"/>
            <consortium name="University of Sao Paulo)"/>
            <person name="Marinotti O."/>
            <person name="Ribeiro J.M.C."/>
            <person name="Costa-da-Silva A.L."/>
            <person name="Silva M.C.P."/>
            <person name="Lopes A.R."/>
            <person name="Barros M.S."/>
            <person name="Sa-Nunes A."/>
            <person name="Konjin B.B."/>
            <person name="Carvalho E."/>
            <person name="Suesdek L."/>
            <person name="Silva-Neto M.A.C."/>
            <person name="Capurro M.L."/>
        </authorList>
    </citation>
    <scope>NUCLEOTIDE SEQUENCE</scope>
    <source>
        <tissue evidence="2">Whole body</tissue>
    </source>
</reference>
<feature type="compositionally biased region" description="Polar residues" evidence="1">
    <location>
        <begin position="151"/>
        <end position="163"/>
    </location>
</feature>
<sequence>NDRRSTFRCSPYKRTPNDIRQIVVLFWVETNLLRWRSTFPPRLPPSLAAGLKVPRQIMYCISQDTAPYVLYKDSQEAAERGAAAAAVASQWGNGEGVYPSAAAIQQNAQSHLQAHMNGPTQQQLVAAAAAAAAQHHHQQQQQQQQHHHQQTSANNSLPESRTN</sequence>
<dbReference type="VEuPathDB" id="VectorBase:AAQUA_008687"/>
<evidence type="ECO:0000313" key="2">
    <source>
        <dbReference type="EMBL" id="JAB00054.1"/>
    </source>
</evidence>
<dbReference type="AlphaFoldDB" id="T1E998"/>
<feature type="region of interest" description="Disordered" evidence="1">
    <location>
        <begin position="124"/>
        <end position="163"/>
    </location>
</feature>
<evidence type="ECO:0000256" key="1">
    <source>
        <dbReference type="SAM" id="MobiDB-lite"/>
    </source>
</evidence>
<dbReference type="EMBL" id="GAMD01001537">
    <property type="protein sequence ID" value="JAB00054.1"/>
    <property type="molecule type" value="mRNA"/>
</dbReference>
<feature type="compositionally biased region" description="Low complexity" evidence="1">
    <location>
        <begin position="124"/>
        <end position="144"/>
    </location>
</feature>
<protein>
    <submittedName>
        <fullName evidence="2">Putative jim</fullName>
    </submittedName>
</protein>
<name>T1E998_ANOAQ</name>
<feature type="non-terminal residue" evidence="2">
    <location>
        <position position="1"/>
    </location>
</feature>
<proteinExistence type="evidence at transcript level"/>
<accession>T1E998</accession>